<dbReference type="GO" id="GO:0005737">
    <property type="term" value="C:cytoplasm"/>
    <property type="evidence" value="ECO:0007669"/>
    <property type="project" value="TreeGrafter"/>
</dbReference>
<gene>
    <name evidence="5" type="ORF">KTA_38850</name>
</gene>
<sequence>MPLSLGQQQLWFLSQLIKDRPVYNECVTVHLPGQLDRDLFEQSFNEFIRRHEIWRTSFPEKDGQPVQEVHPFKPLKLPFVDLRSLPPEKRETEARRLAEEQARLPFDLANGPLLRGLLVQLEDQLHRLYLTLHHIIFDGVTLYQIFLPELWEHYEALCSGRPASLPEPAHQYADYALWQQASLHERLLDEQLAYWRQALEGVPALINLPTDFPRPPVQSFRGGMVPFRLSRELAEAIKRLAREEGVTLYMVLMASLQALLYRYTRQEHIVIGAVLGSREQRPEFARMPGYFLNTLPLACKLTDSLSVRELLQQVRERIIGAIAHQDIPFSYLVEQLQIERSLAWNPLFQVALTLEPHLPVLPSGWTITQMDVSAGTSKFDLSLEVDERPDGTLIGRFEYSRDLFEEETIVRLARHWQTLLSSLVSSPSCPLASLQLLSHDELHQLLVSFNPSPDSLPPAPVPAIHLLFEAQVLRSPSSCALLQLPSGSSLSYLSLNSQANQLARLLLSLGLSPDSPVAILLPPSPSFFIALFAVLKAGSFYLPLEPSTPPARLSALLSHIQPSFLLTSQSLASSLPALPPCTSLLCLDSPSLLAQLSSLPSDNLPWSGSPDQLAYLIFTSGSTGSPKAVSISHANLLASTLSRLLYYRHLPPSRFLLLSPCSFDSSVAGIFWSLCSGATLVLPPSPLSDHLLLLPSLLQQAHISHLLAVPSLYRFLLEHSSPSQLSSLRCCIVAGEPCPRSLVLLHFSLLPHTPLFNEYGPSETTVWASVHPCSPSDPFPISPIGRPLPHCRLYVLDPSLQPVPIGVPGQLFIGGPSVSPGYFRQPALSSLSFLPDPFSSSPNARLYRTGDLVRWLPDGSLLFLGRLDQQVKLRGFRIDLTEIEAVLSSHPSIQEAAVLLSQPSPSDPSSSHLVAYLVPRPGAELALQDLHLYLKEHLPDYMIPKIFVKLERLPTNEHGKIDRSLLPPPEEANLLSEDASSVHRENTPVEAKIAELTAAILNREHVDLEENFFRLGGNSLLGAQLVLRISGAFGIDLPLQVLFRSPSLRTLAAEVDRLLFEKIESMSDEEAEEWLARLGLA</sequence>
<dbReference type="InterPro" id="IPR025110">
    <property type="entry name" value="AMP-bd_C"/>
</dbReference>
<dbReference type="CDD" id="cd19531">
    <property type="entry name" value="LCL_NRPS-like"/>
    <property type="match status" value="1"/>
</dbReference>
<proteinExistence type="predicted"/>
<reference evidence="5" key="1">
    <citation type="submission" date="2018-12" db="EMBL/GenBank/DDBJ databases">
        <title>Novel natural products biosynthetic potential of the class Ktedonobacteria.</title>
        <authorList>
            <person name="Zheng Y."/>
            <person name="Saitou A."/>
            <person name="Wang C.M."/>
            <person name="Toyoda A."/>
            <person name="Minakuchi Y."/>
            <person name="Sekiguchi Y."/>
            <person name="Ueda K."/>
            <person name="Takano H."/>
            <person name="Sakai Y."/>
            <person name="Yokota A."/>
            <person name="Yabe S."/>
        </authorList>
    </citation>
    <scope>NUCLEOTIDE SEQUENCE</scope>
    <source>
        <strain evidence="5">A3-2</strain>
    </source>
</reference>
<dbReference type="InterPro" id="IPR042099">
    <property type="entry name" value="ANL_N_sf"/>
</dbReference>
<dbReference type="Gene3D" id="3.30.300.30">
    <property type="match status" value="1"/>
</dbReference>
<dbReference type="Pfam" id="PF13193">
    <property type="entry name" value="AMP-binding_C"/>
    <property type="match status" value="1"/>
</dbReference>
<feature type="domain" description="Carrier" evidence="4">
    <location>
        <begin position="984"/>
        <end position="1059"/>
    </location>
</feature>
<comment type="cofactor">
    <cofactor evidence="1">
        <name>pantetheine 4'-phosphate</name>
        <dbReference type="ChEBI" id="CHEBI:47942"/>
    </cofactor>
</comment>
<dbReference type="PANTHER" id="PTHR45527">
    <property type="entry name" value="NONRIBOSOMAL PEPTIDE SYNTHETASE"/>
    <property type="match status" value="1"/>
</dbReference>
<dbReference type="Pfam" id="PF00501">
    <property type="entry name" value="AMP-binding"/>
    <property type="match status" value="1"/>
</dbReference>
<name>A0A455T899_9CHLR</name>
<dbReference type="SUPFAM" id="SSF52777">
    <property type="entry name" value="CoA-dependent acyltransferases"/>
    <property type="match status" value="2"/>
</dbReference>
<dbReference type="InterPro" id="IPR045851">
    <property type="entry name" value="AMP-bd_C_sf"/>
</dbReference>
<dbReference type="Pfam" id="PF00550">
    <property type="entry name" value="PP-binding"/>
    <property type="match status" value="1"/>
</dbReference>
<evidence type="ECO:0000256" key="3">
    <source>
        <dbReference type="ARBA" id="ARBA00022553"/>
    </source>
</evidence>
<dbReference type="InterPro" id="IPR009081">
    <property type="entry name" value="PP-bd_ACP"/>
</dbReference>
<dbReference type="NCBIfam" id="TIGR01733">
    <property type="entry name" value="AA-adenyl-dom"/>
    <property type="match status" value="1"/>
</dbReference>
<dbReference type="InterPro" id="IPR010071">
    <property type="entry name" value="AA_adenyl_dom"/>
</dbReference>
<dbReference type="Gene3D" id="3.40.50.12780">
    <property type="entry name" value="N-terminal domain of ligase-like"/>
    <property type="match status" value="1"/>
</dbReference>
<dbReference type="PROSITE" id="PS50075">
    <property type="entry name" value="CARRIER"/>
    <property type="match status" value="1"/>
</dbReference>
<organism evidence="5">
    <name type="scientific">Thermogemmatispora argillosa</name>
    <dbReference type="NCBI Taxonomy" id="2045280"/>
    <lineage>
        <taxon>Bacteria</taxon>
        <taxon>Bacillati</taxon>
        <taxon>Chloroflexota</taxon>
        <taxon>Ktedonobacteria</taxon>
        <taxon>Thermogemmatisporales</taxon>
        <taxon>Thermogemmatisporaceae</taxon>
        <taxon>Thermogemmatispora</taxon>
    </lineage>
</organism>
<keyword evidence="2" id="KW-0596">Phosphopantetheine</keyword>
<dbReference type="InterPro" id="IPR000873">
    <property type="entry name" value="AMP-dep_synth/lig_dom"/>
</dbReference>
<dbReference type="InterPro" id="IPR020806">
    <property type="entry name" value="PKS_PP-bd"/>
</dbReference>
<protein>
    <recommendedName>
        <fullName evidence="4">Carrier domain-containing protein</fullName>
    </recommendedName>
</protein>
<dbReference type="PROSITE" id="PS00455">
    <property type="entry name" value="AMP_BINDING"/>
    <property type="match status" value="1"/>
</dbReference>
<dbReference type="AlphaFoldDB" id="A0A455T899"/>
<accession>A0A455T899</accession>
<dbReference type="InterPro" id="IPR036736">
    <property type="entry name" value="ACP-like_sf"/>
</dbReference>
<dbReference type="SUPFAM" id="SSF47336">
    <property type="entry name" value="ACP-like"/>
    <property type="match status" value="1"/>
</dbReference>
<dbReference type="InterPro" id="IPR001242">
    <property type="entry name" value="Condensation_dom"/>
</dbReference>
<dbReference type="GO" id="GO:0003824">
    <property type="term" value="F:catalytic activity"/>
    <property type="evidence" value="ECO:0007669"/>
    <property type="project" value="InterPro"/>
</dbReference>
<keyword evidence="3" id="KW-0597">Phosphoprotein</keyword>
<dbReference type="GO" id="GO:0031177">
    <property type="term" value="F:phosphopantetheine binding"/>
    <property type="evidence" value="ECO:0007669"/>
    <property type="project" value="InterPro"/>
</dbReference>
<dbReference type="Gene3D" id="3.30.559.10">
    <property type="entry name" value="Chloramphenicol acetyltransferase-like domain"/>
    <property type="match status" value="1"/>
</dbReference>
<evidence type="ECO:0000256" key="1">
    <source>
        <dbReference type="ARBA" id="ARBA00001957"/>
    </source>
</evidence>
<dbReference type="SMART" id="SM00823">
    <property type="entry name" value="PKS_PP"/>
    <property type="match status" value="1"/>
</dbReference>
<evidence type="ECO:0000313" key="5">
    <source>
        <dbReference type="EMBL" id="BBH95686.1"/>
    </source>
</evidence>
<dbReference type="SUPFAM" id="SSF56801">
    <property type="entry name" value="Acetyl-CoA synthetase-like"/>
    <property type="match status" value="1"/>
</dbReference>
<evidence type="ECO:0000259" key="4">
    <source>
        <dbReference type="PROSITE" id="PS50075"/>
    </source>
</evidence>
<dbReference type="InterPro" id="IPR020845">
    <property type="entry name" value="AMP-binding_CS"/>
</dbReference>
<dbReference type="CDD" id="cd05930">
    <property type="entry name" value="A_NRPS"/>
    <property type="match status" value="1"/>
</dbReference>
<dbReference type="Gene3D" id="3.30.559.30">
    <property type="entry name" value="Nonribosomal peptide synthetase, condensation domain"/>
    <property type="match status" value="1"/>
</dbReference>
<dbReference type="Gene3D" id="1.10.1200.10">
    <property type="entry name" value="ACP-like"/>
    <property type="match status" value="1"/>
</dbReference>
<dbReference type="GO" id="GO:0044550">
    <property type="term" value="P:secondary metabolite biosynthetic process"/>
    <property type="evidence" value="ECO:0007669"/>
    <property type="project" value="TreeGrafter"/>
</dbReference>
<evidence type="ECO:0000256" key="2">
    <source>
        <dbReference type="ARBA" id="ARBA00022450"/>
    </source>
</evidence>
<dbReference type="GO" id="GO:0008610">
    <property type="term" value="P:lipid biosynthetic process"/>
    <property type="evidence" value="ECO:0007669"/>
    <property type="project" value="UniProtKB-ARBA"/>
</dbReference>
<dbReference type="PANTHER" id="PTHR45527:SF1">
    <property type="entry name" value="FATTY ACID SYNTHASE"/>
    <property type="match status" value="1"/>
</dbReference>
<dbReference type="InterPro" id="IPR023213">
    <property type="entry name" value="CAT-like_dom_sf"/>
</dbReference>
<dbReference type="GO" id="GO:0043041">
    <property type="term" value="P:amino acid activation for nonribosomal peptide biosynthetic process"/>
    <property type="evidence" value="ECO:0007669"/>
    <property type="project" value="TreeGrafter"/>
</dbReference>
<dbReference type="EMBL" id="AP019377">
    <property type="protein sequence ID" value="BBH95686.1"/>
    <property type="molecule type" value="Genomic_DNA"/>
</dbReference>
<dbReference type="Pfam" id="PF00668">
    <property type="entry name" value="Condensation"/>
    <property type="match status" value="1"/>
</dbReference>